<sequence>MHQQISTLHPELRRVLVGQLRDIYTIIVKPRGRRGTLAGRWPGLVYAFALAPARWIYLLKPPAIRTFVYSSLPIIKELMRWGFQVWIEREDPGARAISRRCIEAFDQKSETVVFALQGILLVGDRMKQDGSGFVEVVVGRRGRMANLSLSSARAAATSSALGKFHYPSDLEKAEFPQI</sequence>
<gene>
    <name evidence="1" type="ORF">PHLCEN_2v9674</name>
</gene>
<keyword evidence="2" id="KW-1185">Reference proteome</keyword>
<comment type="caution">
    <text evidence="1">The sequence shown here is derived from an EMBL/GenBank/DDBJ whole genome shotgun (WGS) entry which is preliminary data.</text>
</comment>
<dbReference type="EMBL" id="MLYV02000975">
    <property type="protein sequence ID" value="PSR74608.1"/>
    <property type="molecule type" value="Genomic_DNA"/>
</dbReference>
<dbReference type="Proteomes" id="UP000186601">
    <property type="component" value="Unassembled WGS sequence"/>
</dbReference>
<reference evidence="1 2" key="1">
    <citation type="submission" date="2018-02" db="EMBL/GenBank/DDBJ databases">
        <title>Genome sequence of the basidiomycete white-rot fungus Phlebia centrifuga.</title>
        <authorList>
            <person name="Granchi Z."/>
            <person name="Peng M."/>
            <person name="de Vries R.P."/>
            <person name="Hilden K."/>
            <person name="Makela M.R."/>
            <person name="Grigoriev I."/>
            <person name="Riley R."/>
        </authorList>
    </citation>
    <scope>NUCLEOTIDE SEQUENCE [LARGE SCALE GENOMIC DNA]</scope>
    <source>
        <strain evidence="1 2">FBCC195</strain>
    </source>
</reference>
<protein>
    <submittedName>
        <fullName evidence="1">Uncharacterized protein</fullName>
    </submittedName>
</protein>
<accession>A0A2R6NQ63</accession>
<evidence type="ECO:0000313" key="2">
    <source>
        <dbReference type="Proteomes" id="UP000186601"/>
    </source>
</evidence>
<dbReference type="AlphaFoldDB" id="A0A2R6NQ63"/>
<proteinExistence type="predicted"/>
<organism evidence="1 2">
    <name type="scientific">Hermanssonia centrifuga</name>
    <dbReference type="NCBI Taxonomy" id="98765"/>
    <lineage>
        <taxon>Eukaryota</taxon>
        <taxon>Fungi</taxon>
        <taxon>Dikarya</taxon>
        <taxon>Basidiomycota</taxon>
        <taxon>Agaricomycotina</taxon>
        <taxon>Agaricomycetes</taxon>
        <taxon>Polyporales</taxon>
        <taxon>Meruliaceae</taxon>
        <taxon>Hermanssonia</taxon>
    </lineage>
</organism>
<evidence type="ECO:0000313" key="1">
    <source>
        <dbReference type="EMBL" id="PSR74608.1"/>
    </source>
</evidence>
<name>A0A2R6NQ63_9APHY</name>